<evidence type="ECO:0000256" key="5">
    <source>
        <dbReference type="ARBA" id="ARBA00023004"/>
    </source>
</evidence>
<feature type="binding site" description="axial binding residue" evidence="7">
    <location>
        <position position="514"/>
    </location>
    <ligand>
        <name>heme</name>
        <dbReference type="ChEBI" id="CHEBI:30413"/>
    </ligand>
    <ligandPart>
        <name>Fe</name>
        <dbReference type="ChEBI" id="CHEBI:18248"/>
    </ligandPart>
</feature>
<keyword evidence="4 7" id="KW-0479">Metal-binding</keyword>
<dbReference type="EMBL" id="KE148158">
    <property type="protein sequence ID" value="EPE04950.1"/>
    <property type="molecule type" value="Genomic_DNA"/>
</dbReference>
<dbReference type="GO" id="GO:0016705">
    <property type="term" value="F:oxidoreductase activity, acting on paired donors, with incorporation or reduction of molecular oxygen"/>
    <property type="evidence" value="ECO:0007669"/>
    <property type="project" value="InterPro"/>
</dbReference>
<dbReference type="GO" id="GO:0004497">
    <property type="term" value="F:monooxygenase activity"/>
    <property type="evidence" value="ECO:0007669"/>
    <property type="project" value="UniProtKB-KW"/>
</dbReference>
<keyword evidence="3 7" id="KW-0349">Heme</keyword>
<reference evidence="10 11" key="1">
    <citation type="journal article" date="2013" name="BMC Genomics">
        <title>The genome and transcriptome of the pine saprophyte Ophiostoma piceae, and a comparison with the bark beetle-associated pine pathogen Grosmannia clavigera.</title>
        <authorList>
            <person name="Haridas S."/>
            <person name="Wang Y."/>
            <person name="Lim L."/>
            <person name="Massoumi Alamouti S."/>
            <person name="Jackman S."/>
            <person name="Docking R."/>
            <person name="Robertson G."/>
            <person name="Birol I."/>
            <person name="Bohlmann J."/>
            <person name="Breuil C."/>
        </authorList>
    </citation>
    <scope>NUCLEOTIDE SEQUENCE [LARGE SCALE GENOMIC DNA]</scope>
    <source>
        <strain evidence="10 11">UAMH 11346</strain>
    </source>
</reference>
<dbReference type="OMA" id="PETWQPK"/>
<dbReference type="InterPro" id="IPR017972">
    <property type="entry name" value="Cyt_P450_CS"/>
</dbReference>
<keyword evidence="9" id="KW-1133">Transmembrane helix</keyword>
<dbReference type="InterPro" id="IPR036396">
    <property type="entry name" value="Cyt_P450_sf"/>
</dbReference>
<dbReference type="GO" id="GO:0005506">
    <property type="term" value="F:iron ion binding"/>
    <property type="evidence" value="ECO:0007669"/>
    <property type="project" value="InterPro"/>
</dbReference>
<evidence type="ECO:0000256" key="3">
    <source>
        <dbReference type="ARBA" id="ARBA00022617"/>
    </source>
</evidence>
<evidence type="ECO:0000256" key="4">
    <source>
        <dbReference type="ARBA" id="ARBA00022723"/>
    </source>
</evidence>
<comment type="similarity">
    <text evidence="2 8">Belongs to the cytochrome P450 family.</text>
</comment>
<organism evidence="10 11">
    <name type="scientific">Ophiostoma piceae (strain UAMH 11346)</name>
    <name type="common">Sap stain fungus</name>
    <dbReference type="NCBI Taxonomy" id="1262450"/>
    <lineage>
        <taxon>Eukaryota</taxon>
        <taxon>Fungi</taxon>
        <taxon>Dikarya</taxon>
        <taxon>Ascomycota</taxon>
        <taxon>Pezizomycotina</taxon>
        <taxon>Sordariomycetes</taxon>
        <taxon>Sordariomycetidae</taxon>
        <taxon>Ophiostomatales</taxon>
        <taxon>Ophiostomataceae</taxon>
        <taxon>Ophiostoma</taxon>
    </lineage>
</organism>
<protein>
    <submittedName>
        <fullName evidence="10">Cytochrome p450</fullName>
    </submittedName>
</protein>
<evidence type="ECO:0000256" key="6">
    <source>
        <dbReference type="ARBA" id="ARBA00023033"/>
    </source>
</evidence>
<sequence>MESSGSALPSAASSSFTTFVLPIAALTVAIYSFYRLLVYPLYLSPLSRIPNAHWSSAISPLWILYVRYTDNENDALLDAHQKLGPVVRLGPSDLSINSIDHVKTVYGGGFERTDWYSMFDNYGVPCMFSTVPSKEHALRKRMISNVYSKSFMQSSPAARRQARAILLGRLLPLLTASTAADQDPQGLEVASLFMATSMDFISAYIYGLRCGTDFLRNAAYREHWLQLYLNRHGASFYLQEVPSITRLMRAVLRTSPYPQWVDWATQELSEWNTALYNKAMAFLGNVKMDGNSTGTFNRGHFAESPEDEPVVLQSLLTNLERETATHGTDSLLYATAIKQPELAVQSELFDHILAGQETTGLGLTSLAWKLSLHQNAQDALREELLQLKKQTQQGGDDTEFFPTAKELDALPVLQAVIMETLRLDAPIETPQPRQIPPSGCRIGPYEVPGGVRIASQAHTLHRDESVFPQADEWHYARWLPLSSPTDDDNDDNDDAPRRAQARQFWAFSSGGRMCIGSNFAIQEMKEVAAMIYSRFQTHVVDDSGMEPDEGPVSEQLYLRFAPLT</sequence>
<dbReference type="InterPro" id="IPR050121">
    <property type="entry name" value="Cytochrome_P450_monoxygenase"/>
</dbReference>
<accession>S3CVX9</accession>
<dbReference type="eggNOG" id="KOG0157">
    <property type="taxonomic scope" value="Eukaryota"/>
</dbReference>
<gene>
    <name evidence="10" type="ORF">F503_00104</name>
</gene>
<evidence type="ECO:0000313" key="11">
    <source>
        <dbReference type="Proteomes" id="UP000016923"/>
    </source>
</evidence>
<keyword evidence="9" id="KW-0812">Transmembrane</keyword>
<keyword evidence="9" id="KW-0472">Membrane</keyword>
<dbReference type="PANTHER" id="PTHR24305:SF166">
    <property type="entry name" value="CYTOCHROME P450 12A4, MITOCHONDRIAL-RELATED"/>
    <property type="match status" value="1"/>
</dbReference>
<dbReference type="PANTHER" id="PTHR24305">
    <property type="entry name" value="CYTOCHROME P450"/>
    <property type="match status" value="1"/>
</dbReference>
<evidence type="ECO:0000256" key="2">
    <source>
        <dbReference type="ARBA" id="ARBA00010617"/>
    </source>
</evidence>
<dbReference type="SUPFAM" id="SSF48264">
    <property type="entry name" value="Cytochrome P450"/>
    <property type="match status" value="1"/>
</dbReference>
<keyword evidence="6 8" id="KW-0503">Monooxygenase</keyword>
<dbReference type="PRINTS" id="PR00385">
    <property type="entry name" value="P450"/>
</dbReference>
<keyword evidence="11" id="KW-1185">Reference proteome</keyword>
<dbReference type="VEuPathDB" id="FungiDB:F503_00104"/>
<keyword evidence="8" id="KW-0560">Oxidoreductase</keyword>
<dbReference type="Proteomes" id="UP000016923">
    <property type="component" value="Unassembled WGS sequence"/>
</dbReference>
<name>S3CVX9_OPHP1</name>
<evidence type="ECO:0000256" key="1">
    <source>
        <dbReference type="ARBA" id="ARBA00001971"/>
    </source>
</evidence>
<dbReference type="PROSITE" id="PS00086">
    <property type="entry name" value="CYTOCHROME_P450"/>
    <property type="match status" value="1"/>
</dbReference>
<evidence type="ECO:0000256" key="9">
    <source>
        <dbReference type="SAM" id="Phobius"/>
    </source>
</evidence>
<evidence type="ECO:0000256" key="7">
    <source>
        <dbReference type="PIRSR" id="PIRSR602403-1"/>
    </source>
</evidence>
<dbReference type="PRINTS" id="PR00465">
    <property type="entry name" value="EP450IV"/>
</dbReference>
<dbReference type="OrthoDB" id="1470350at2759"/>
<dbReference type="InterPro" id="IPR001128">
    <property type="entry name" value="Cyt_P450"/>
</dbReference>
<evidence type="ECO:0000256" key="8">
    <source>
        <dbReference type="RuleBase" id="RU000461"/>
    </source>
</evidence>
<dbReference type="AlphaFoldDB" id="S3CVX9"/>
<feature type="transmembrane region" description="Helical" evidence="9">
    <location>
        <begin position="12"/>
        <end position="34"/>
    </location>
</feature>
<dbReference type="GO" id="GO:0020037">
    <property type="term" value="F:heme binding"/>
    <property type="evidence" value="ECO:0007669"/>
    <property type="project" value="InterPro"/>
</dbReference>
<comment type="cofactor">
    <cofactor evidence="1 7">
        <name>heme</name>
        <dbReference type="ChEBI" id="CHEBI:30413"/>
    </cofactor>
</comment>
<dbReference type="InterPro" id="IPR002403">
    <property type="entry name" value="Cyt_P450_E_grp-IV"/>
</dbReference>
<dbReference type="Pfam" id="PF00067">
    <property type="entry name" value="p450"/>
    <property type="match status" value="1"/>
</dbReference>
<proteinExistence type="inferred from homology"/>
<dbReference type="Gene3D" id="1.10.630.10">
    <property type="entry name" value="Cytochrome P450"/>
    <property type="match status" value="1"/>
</dbReference>
<dbReference type="HOGENOM" id="CLU_001570_14_2_1"/>
<evidence type="ECO:0000313" key="10">
    <source>
        <dbReference type="EMBL" id="EPE04950.1"/>
    </source>
</evidence>
<dbReference type="STRING" id="1262450.S3CVX9"/>
<keyword evidence="5 7" id="KW-0408">Iron</keyword>